<dbReference type="PANTHER" id="PTHR33710">
    <property type="entry name" value="BNAC02G09200D PROTEIN"/>
    <property type="match status" value="1"/>
</dbReference>
<sequence length="290" mass="33941">MLVDLQEWLGYERVHTVEPMGQSGWLAMFVKKGVEVQLLNVNKNLMDVRIQFGRVAFYLSCIYGKHAVKDRPMLWERMSRIGVNRKQPWCMVGDFNDIVHNGEKIGEPRRGDSSFLPFKDMLNCCKMIKHPTKGNSFTWGGMRYQSWIQCKLDRSFGNKAWFAIFPPANQSFLEKRGSDRIPVLVSLTTSKELYKGHFRFDKRLIHKPNVKAAIVQSWNYARQNRGLKVCEKLRECRRVLSKWKKENNINSNSNIDQIRKGLEAEQSSDFLRSDRVWGLKRQLAEAHKEE</sequence>
<organism evidence="1 2">
    <name type="scientific">Cardamine amara subsp. amara</name>
    <dbReference type="NCBI Taxonomy" id="228776"/>
    <lineage>
        <taxon>Eukaryota</taxon>
        <taxon>Viridiplantae</taxon>
        <taxon>Streptophyta</taxon>
        <taxon>Embryophyta</taxon>
        <taxon>Tracheophyta</taxon>
        <taxon>Spermatophyta</taxon>
        <taxon>Magnoliopsida</taxon>
        <taxon>eudicotyledons</taxon>
        <taxon>Gunneridae</taxon>
        <taxon>Pentapetalae</taxon>
        <taxon>rosids</taxon>
        <taxon>malvids</taxon>
        <taxon>Brassicales</taxon>
        <taxon>Brassicaceae</taxon>
        <taxon>Cardamineae</taxon>
        <taxon>Cardamine</taxon>
    </lineage>
</organism>
<dbReference type="SUPFAM" id="SSF56219">
    <property type="entry name" value="DNase I-like"/>
    <property type="match status" value="1"/>
</dbReference>
<name>A0ABD0ZVQ8_CARAN</name>
<accession>A0ABD0ZVQ8</accession>
<dbReference type="Proteomes" id="UP001558713">
    <property type="component" value="Unassembled WGS sequence"/>
</dbReference>
<evidence type="ECO:0008006" key="3">
    <source>
        <dbReference type="Google" id="ProtNLM"/>
    </source>
</evidence>
<dbReference type="Gene3D" id="3.60.10.10">
    <property type="entry name" value="Endonuclease/exonuclease/phosphatase"/>
    <property type="match status" value="1"/>
</dbReference>
<dbReference type="AlphaFoldDB" id="A0ABD0ZVQ8"/>
<comment type="caution">
    <text evidence="1">The sequence shown here is derived from an EMBL/GenBank/DDBJ whole genome shotgun (WGS) entry which is preliminary data.</text>
</comment>
<reference evidence="1 2" key="1">
    <citation type="submission" date="2024-04" db="EMBL/GenBank/DDBJ databases">
        <title>Genome assembly C_amara_ONT_v2.</title>
        <authorList>
            <person name="Yant L."/>
            <person name="Moore C."/>
            <person name="Slenker M."/>
        </authorList>
    </citation>
    <scope>NUCLEOTIDE SEQUENCE [LARGE SCALE GENOMIC DNA]</scope>
    <source>
        <tissue evidence="1">Leaf</tissue>
    </source>
</reference>
<dbReference type="InterPro" id="IPR036691">
    <property type="entry name" value="Endo/exonu/phosph_ase_sf"/>
</dbReference>
<proteinExistence type="predicted"/>
<dbReference type="EMBL" id="JBANAX010000660">
    <property type="protein sequence ID" value="KAL1198649.1"/>
    <property type="molecule type" value="Genomic_DNA"/>
</dbReference>
<evidence type="ECO:0000313" key="2">
    <source>
        <dbReference type="Proteomes" id="UP001558713"/>
    </source>
</evidence>
<evidence type="ECO:0000313" key="1">
    <source>
        <dbReference type="EMBL" id="KAL1198649.1"/>
    </source>
</evidence>
<keyword evidence="2" id="KW-1185">Reference proteome</keyword>
<gene>
    <name evidence="1" type="ORF">V5N11_027552</name>
</gene>
<protein>
    <recommendedName>
        <fullName evidence="3">Endonuclease/exonuclease/phosphatase domain-containing protein</fullName>
    </recommendedName>
</protein>
<dbReference type="PANTHER" id="PTHR33710:SF62">
    <property type="entry name" value="DUF4283 DOMAIN PROTEIN"/>
    <property type="match status" value="1"/>
</dbReference>